<dbReference type="Gene3D" id="3.50.50.60">
    <property type="entry name" value="FAD/NAD(P)-binding domain"/>
    <property type="match status" value="1"/>
</dbReference>
<dbReference type="AlphaFoldDB" id="A0A520KUE3"/>
<reference evidence="2 3" key="1">
    <citation type="journal article" date="2019" name="Nat. Microbiol.">
        <title>Wide diversity of methane and short-chain alkane metabolisms in uncultured archaea.</title>
        <authorList>
            <person name="Borrel G."/>
            <person name="Adam P.S."/>
            <person name="McKay L.J."/>
            <person name="Chen L.X."/>
            <person name="Sierra-Garcia I.N."/>
            <person name="Sieber C.M."/>
            <person name="Letourneur Q."/>
            <person name="Ghozlane A."/>
            <person name="Andersen G.L."/>
            <person name="Li W.J."/>
            <person name="Hallam S.J."/>
            <person name="Muyzer G."/>
            <person name="de Oliveira V.M."/>
            <person name="Inskeep W.P."/>
            <person name="Banfield J.F."/>
            <person name="Gribaldo S."/>
        </authorList>
    </citation>
    <scope>NUCLEOTIDE SEQUENCE [LARGE SCALE GENOMIC DNA]</scope>
    <source>
        <strain evidence="2">NM1b</strain>
    </source>
</reference>
<proteinExistence type="predicted"/>
<name>A0A520KUE3_9EURY</name>
<evidence type="ECO:0000313" key="3">
    <source>
        <dbReference type="Proteomes" id="UP000320766"/>
    </source>
</evidence>
<evidence type="ECO:0000259" key="1">
    <source>
        <dbReference type="Pfam" id="PF01593"/>
    </source>
</evidence>
<dbReference type="InterPro" id="IPR036188">
    <property type="entry name" value="FAD/NAD-bd_sf"/>
</dbReference>
<dbReference type="Gene3D" id="3.90.660.50">
    <property type="match status" value="1"/>
</dbReference>
<dbReference type="Proteomes" id="UP000320766">
    <property type="component" value="Unassembled WGS sequence"/>
</dbReference>
<gene>
    <name evidence="2" type="ORF">EF807_08610</name>
</gene>
<dbReference type="SUPFAM" id="SSF51905">
    <property type="entry name" value="FAD/NAD(P)-binding domain"/>
    <property type="match status" value="1"/>
</dbReference>
<evidence type="ECO:0000313" key="2">
    <source>
        <dbReference type="EMBL" id="RZN66256.1"/>
    </source>
</evidence>
<dbReference type="Pfam" id="PF01593">
    <property type="entry name" value="Amino_oxidase"/>
    <property type="match status" value="1"/>
</dbReference>
<feature type="domain" description="Amine oxidase" evidence="1">
    <location>
        <begin position="2"/>
        <end position="412"/>
    </location>
</feature>
<accession>A0A520KUE3</accession>
<dbReference type="GO" id="GO:0016491">
    <property type="term" value="F:oxidoreductase activity"/>
    <property type="evidence" value="ECO:0007669"/>
    <property type="project" value="InterPro"/>
</dbReference>
<dbReference type="EMBL" id="RXIL01000167">
    <property type="protein sequence ID" value="RZN66256.1"/>
    <property type="molecule type" value="Genomic_DNA"/>
</dbReference>
<sequence>MGGKAATVEKFGHKVDLFAHLLAGGGAEVKKVLEETGKSGTLEIIAKDPVICFVTEDGTHLGFGFEYLKDMLSGILVDTDEELERTYEITLDQYLKEINAPGPLRAAMNVMTLMYFVISAKYASAGEFILSSKKIIEGDPPIGYPKGGIGKIAETFVDTLKENGGELLRKRVEKILVEEGRALGVRADDGSIYEGRAIVSNAGIQATVLKLVGEDHFTKEYIDRVKSLYPSLGAIRIWYFLDTKLVSEPSLVYMPTSMPSKEIREGERNLPEPGGYVMVPSNFDPDLSPHGKQVLIATMSAPAHQKFDQKEANGWFDVLHDTVKKMIPNLEEHIEHVDYRSSDFIAKISGRDGIMDKVGGECIGLSQTPSQVGKNKPDPRSPIEGLFQVGADAGGVGIGVDLAVNSARNVSKIVSDYLK</sequence>
<dbReference type="PANTHER" id="PTHR43734">
    <property type="entry name" value="PHYTOENE DESATURASE"/>
    <property type="match status" value="1"/>
</dbReference>
<organism evidence="2 3">
    <name type="scientific">Candidatus Methanolliviera hydrocarbonicum</name>
    <dbReference type="NCBI Taxonomy" id="2491085"/>
    <lineage>
        <taxon>Archaea</taxon>
        <taxon>Methanobacteriati</taxon>
        <taxon>Methanobacteriota</taxon>
        <taxon>Candidatus Methanoliparia</taxon>
        <taxon>Candidatus Methanoliparales</taxon>
        <taxon>Candidatus Methanollivieraceae</taxon>
        <taxon>Candidatus Methanolliviera</taxon>
    </lineage>
</organism>
<comment type="caution">
    <text evidence="2">The sequence shown here is derived from an EMBL/GenBank/DDBJ whole genome shotgun (WGS) entry which is preliminary data.</text>
</comment>
<protein>
    <submittedName>
        <fullName evidence="2">NAD(P)/FAD-dependent oxidoreductase</fullName>
    </submittedName>
</protein>
<dbReference type="PANTHER" id="PTHR43734:SF1">
    <property type="entry name" value="PHYTOENE DESATURASE"/>
    <property type="match status" value="1"/>
</dbReference>
<dbReference type="InterPro" id="IPR002937">
    <property type="entry name" value="Amino_oxidase"/>
</dbReference>